<organism evidence="11 12">
    <name type="scientific">Roseinatronobacter alkalisoli</name>
    <dbReference type="NCBI Taxonomy" id="3028235"/>
    <lineage>
        <taxon>Bacteria</taxon>
        <taxon>Pseudomonadati</taxon>
        <taxon>Pseudomonadota</taxon>
        <taxon>Alphaproteobacteria</taxon>
        <taxon>Rhodobacterales</taxon>
        <taxon>Paracoccaceae</taxon>
        <taxon>Roseinatronobacter</taxon>
    </lineage>
</organism>
<dbReference type="SUPFAM" id="SSF55729">
    <property type="entry name" value="Acyl-CoA N-acyltransferases (Nat)"/>
    <property type="match status" value="1"/>
</dbReference>
<dbReference type="Proteomes" id="UP001431784">
    <property type="component" value="Unassembled WGS sequence"/>
</dbReference>
<dbReference type="Gene3D" id="3.40.630.30">
    <property type="match status" value="1"/>
</dbReference>
<accession>A0ABT5T8S6</accession>
<evidence type="ECO:0000256" key="10">
    <source>
        <dbReference type="ARBA" id="ARBA00047785"/>
    </source>
</evidence>
<proteinExistence type="inferred from homology"/>
<dbReference type="PANTHER" id="PTHR37323:SF1">
    <property type="entry name" value="L-ORNITHINE N(ALPHA)-ACYLTRANSFERASE"/>
    <property type="match status" value="1"/>
</dbReference>
<dbReference type="GO" id="GO:0016746">
    <property type="term" value="F:acyltransferase activity"/>
    <property type="evidence" value="ECO:0007669"/>
    <property type="project" value="UniProtKB-KW"/>
</dbReference>
<comment type="pathway">
    <text evidence="1">Lipid metabolism.</text>
</comment>
<dbReference type="EMBL" id="JAQZSM010000007">
    <property type="protein sequence ID" value="MDD7971484.1"/>
    <property type="molecule type" value="Genomic_DNA"/>
</dbReference>
<comment type="catalytic activity">
    <reaction evidence="10">
        <text>a (3R)-hydroxyacyl-[ACP] + L-ornithine = a lyso-ornithine lipid + holo-[ACP] + H(+)</text>
        <dbReference type="Rhea" id="RHEA:20633"/>
        <dbReference type="Rhea" id="RHEA-COMP:9685"/>
        <dbReference type="Rhea" id="RHEA-COMP:9945"/>
        <dbReference type="ChEBI" id="CHEBI:15378"/>
        <dbReference type="ChEBI" id="CHEBI:46911"/>
        <dbReference type="ChEBI" id="CHEBI:64479"/>
        <dbReference type="ChEBI" id="CHEBI:78827"/>
        <dbReference type="ChEBI" id="CHEBI:138482"/>
        <dbReference type="EC" id="2.3.2.30"/>
    </reaction>
    <physiologicalReaction direction="left-to-right" evidence="10">
        <dbReference type="Rhea" id="RHEA:20634"/>
    </physiologicalReaction>
</comment>
<evidence type="ECO:0000256" key="5">
    <source>
        <dbReference type="ARBA" id="ARBA00023315"/>
    </source>
</evidence>
<evidence type="ECO:0000256" key="2">
    <source>
        <dbReference type="ARBA" id="ARBA00022516"/>
    </source>
</evidence>
<keyword evidence="3 11" id="KW-0808">Transferase</keyword>
<keyword evidence="5 11" id="KW-0012">Acyltransferase</keyword>
<gene>
    <name evidence="11" type="ORF">PUT78_10245</name>
</gene>
<evidence type="ECO:0000313" key="12">
    <source>
        <dbReference type="Proteomes" id="UP001431784"/>
    </source>
</evidence>
<dbReference type="InterPro" id="IPR016181">
    <property type="entry name" value="Acyl_CoA_acyltransferase"/>
</dbReference>
<dbReference type="EC" id="2.3.2.30" evidence="7"/>
<evidence type="ECO:0000256" key="8">
    <source>
        <dbReference type="ARBA" id="ARBA00039866"/>
    </source>
</evidence>
<keyword evidence="4" id="KW-0443">Lipid metabolism</keyword>
<evidence type="ECO:0000256" key="6">
    <source>
        <dbReference type="ARBA" id="ARBA00038095"/>
    </source>
</evidence>
<evidence type="ECO:0000256" key="3">
    <source>
        <dbReference type="ARBA" id="ARBA00022679"/>
    </source>
</evidence>
<sequence>MTITHFPARELTAFPADLVAGGLVIGGFPVRIAQSTADLQQVHALRRARFLPDGQAKSDRDRFDSLCVHLMVSDPDGAQLLATARLRLVTQGAAFPDTYTAQFYDLSAVARHYARALEIGRLCQVEHADNMPDALRALLAGVTLVVLHANVDLMFGCTSFRGQDVARHRLALAWLKANHLGPAALLPGSIHPRASNLPDEIVDPQAARQALPALLRMYLGMGGWVSDLAITDPELDTVHVFTAVATAAIPLARLRALRALCPV</sequence>
<comment type="caution">
    <text evidence="11">The sequence shown here is derived from an EMBL/GenBank/DDBJ whole genome shotgun (WGS) entry which is preliminary data.</text>
</comment>
<comment type="function">
    <text evidence="9">Catalyzes the first step in the biosynthesis of ornithine lipids, which are phosphorus-free membrane lipids. Catalyzes the 3-hydroxyacyl-acyl carrier protein-dependent acylation of ornithine to form lyso-ornithine lipid (LOL).</text>
</comment>
<dbReference type="RefSeq" id="WP_274352163.1">
    <property type="nucleotide sequence ID" value="NZ_JAQZSM010000007.1"/>
</dbReference>
<evidence type="ECO:0000256" key="4">
    <source>
        <dbReference type="ARBA" id="ARBA00023098"/>
    </source>
</evidence>
<comment type="similarity">
    <text evidence="6">Belongs to the acetyltransferase family. OlsB subfamily.</text>
</comment>
<dbReference type="PANTHER" id="PTHR37323">
    <property type="entry name" value="GCN5-RELATED N-ACETYLTRANSFERASE"/>
    <property type="match status" value="1"/>
</dbReference>
<dbReference type="Pfam" id="PF13444">
    <property type="entry name" value="Acetyltransf_5"/>
    <property type="match status" value="1"/>
</dbReference>
<name>A0ABT5T8S6_9RHOB</name>
<evidence type="ECO:0000256" key="1">
    <source>
        <dbReference type="ARBA" id="ARBA00005189"/>
    </source>
</evidence>
<evidence type="ECO:0000313" key="11">
    <source>
        <dbReference type="EMBL" id="MDD7971484.1"/>
    </source>
</evidence>
<evidence type="ECO:0000256" key="7">
    <source>
        <dbReference type="ARBA" id="ARBA00039058"/>
    </source>
</evidence>
<keyword evidence="2" id="KW-0444">Lipid biosynthesis</keyword>
<keyword evidence="12" id="KW-1185">Reference proteome</keyword>
<reference evidence="11" key="1">
    <citation type="submission" date="2023-02" db="EMBL/GenBank/DDBJ databases">
        <title>Description of Roseinatronobacter alkalisoli sp. nov., an alkaliphilic bacerium isolated from soda soil.</title>
        <authorList>
            <person name="Wei W."/>
        </authorList>
    </citation>
    <scope>NUCLEOTIDE SEQUENCE</scope>
    <source>
        <strain evidence="11">HJB301</strain>
    </source>
</reference>
<dbReference type="InterPro" id="IPR052351">
    <property type="entry name" value="Ornithine_N-alpha-AT"/>
</dbReference>
<protein>
    <recommendedName>
        <fullName evidence="8">L-ornithine N(alpha)-acyltransferase</fullName>
        <ecNumber evidence="7">2.3.2.30</ecNumber>
    </recommendedName>
</protein>
<evidence type="ECO:0000256" key="9">
    <source>
        <dbReference type="ARBA" id="ARBA00045724"/>
    </source>
</evidence>